<reference evidence="3" key="1">
    <citation type="submission" date="2022-07" db="EMBL/GenBank/DDBJ databases">
        <title>Phylogenomic reconstructions and comparative analyses of Kickxellomycotina fungi.</title>
        <authorList>
            <person name="Reynolds N.K."/>
            <person name="Stajich J.E."/>
            <person name="Barry K."/>
            <person name="Grigoriev I.V."/>
            <person name="Crous P."/>
            <person name="Smith M.E."/>
        </authorList>
    </citation>
    <scope>NUCLEOTIDE SEQUENCE</scope>
    <source>
        <strain evidence="3">RSA 567</strain>
    </source>
</reference>
<evidence type="ECO:0000256" key="2">
    <source>
        <dbReference type="SAM" id="SignalP"/>
    </source>
</evidence>
<keyword evidence="4" id="KW-1185">Reference proteome</keyword>
<feature type="region of interest" description="Disordered" evidence="1">
    <location>
        <begin position="125"/>
        <end position="145"/>
    </location>
</feature>
<feature type="region of interest" description="Disordered" evidence="1">
    <location>
        <begin position="582"/>
        <end position="633"/>
    </location>
</feature>
<evidence type="ECO:0000313" key="4">
    <source>
        <dbReference type="Proteomes" id="UP001151582"/>
    </source>
</evidence>
<gene>
    <name evidence="3" type="ORF">H4R34_000983</name>
</gene>
<comment type="caution">
    <text evidence="3">The sequence shown here is derived from an EMBL/GenBank/DDBJ whole genome shotgun (WGS) entry which is preliminary data.</text>
</comment>
<evidence type="ECO:0000256" key="1">
    <source>
        <dbReference type="SAM" id="MobiDB-lite"/>
    </source>
</evidence>
<sequence length="633" mass="70584">MSFVGLLACTALASGIPSSKSSLDNIGNILLSFSDPKAANQGQVPNALHELLFDGNEYISATTPSNDGVSDFSAQQHVASQNYGSDQAGSADDGGEWYVEPASAGPVQFETAYSQTHLYPEIKPYHWGSEGTDRPAQVQTSGTLPVTGPQYLLSTSYPSSDLTGSTATSSAPQFSGNHIPYSMAPLTPSSAVGYVDPGWDRQWNAIISLGLGRYKMTNDFGPLWRSFQRAIKTSGPKSFFPATLDAMRTQLIREQPYHVALMRDFVREYSDFAENQYGTHLLCGEDLVTMMRKGQIVYLYYLNGMTMAIQHVVLHDPRQPTNLMDKKLKELQPLGFAMMRGYDMTEAGSEELAMDLEVTAAVVQEKLIQALQCYVNNDQMSEYLKSMHDFADDVARPHRLSVCDAAVARQIQERKLSQLPLRTIQYVQIINRYASEIDVASLHGRQRRLTLYSYLGIQDNIWENYAQAMVYAAEHQAELALFYRQKDSHVMELITLYHPRHPTLDGEAKIRQLKNIGDINISTYDFTIGGRVAYFLDLQTFAASASGSGSEAMSPSLAAKWDELAYIRYLYDPVAFLNAEDSSSSESEVLETAQSQPQPQPGKRARKQPTAKRGRPRKRRRRQNPQHKGQEAQ</sequence>
<protein>
    <submittedName>
        <fullName evidence="3">Uncharacterized protein</fullName>
    </submittedName>
</protein>
<proteinExistence type="predicted"/>
<accession>A0A9W8BAV0</accession>
<organism evidence="3 4">
    <name type="scientific">Dimargaris verticillata</name>
    <dbReference type="NCBI Taxonomy" id="2761393"/>
    <lineage>
        <taxon>Eukaryota</taxon>
        <taxon>Fungi</taxon>
        <taxon>Fungi incertae sedis</taxon>
        <taxon>Zoopagomycota</taxon>
        <taxon>Kickxellomycotina</taxon>
        <taxon>Dimargaritomycetes</taxon>
        <taxon>Dimargaritales</taxon>
        <taxon>Dimargaritaceae</taxon>
        <taxon>Dimargaris</taxon>
    </lineage>
</organism>
<feature type="signal peptide" evidence="2">
    <location>
        <begin position="1"/>
        <end position="15"/>
    </location>
</feature>
<dbReference type="AlphaFoldDB" id="A0A9W8BAV0"/>
<dbReference type="Proteomes" id="UP001151582">
    <property type="component" value="Unassembled WGS sequence"/>
</dbReference>
<dbReference type="OrthoDB" id="10441737at2759"/>
<keyword evidence="2" id="KW-0732">Signal</keyword>
<evidence type="ECO:0000313" key="3">
    <source>
        <dbReference type="EMBL" id="KAJ1983928.1"/>
    </source>
</evidence>
<feature type="compositionally biased region" description="Basic residues" evidence="1">
    <location>
        <begin position="603"/>
        <end position="625"/>
    </location>
</feature>
<feature type="region of interest" description="Disordered" evidence="1">
    <location>
        <begin position="79"/>
        <end position="100"/>
    </location>
</feature>
<dbReference type="EMBL" id="JANBQB010000036">
    <property type="protein sequence ID" value="KAJ1983928.1"/>
    <property type="molecule type" value="Genomic_DNA"/>
</dbReference>
<name>A0A9W8BAV0_9FUNG</name>
<feature type="chain" id="PRO_5040840175" evidence="2">
    <location>
        <begin position="16"/>
        <end position="633"/>
    </location>
</feature>